<gene>
    <name evidence="2" type="ORF">Syun_001329</name>
</gene>
<proteinExistence type="predicted"/>
<feature type="region of interest" description="Disordered" evidence="1">
    <location>
        <begin position="79"/>
        <end position="101"/>
    </location>
</feature>
<accession>A0AAP0LJ68</accession>
<evidence type="ECO:0000256" key="1">
    <source>
        <dbReference type="SAM" id="MobiDB-lite"/>
    </source>
</evidence>
<dbReference type="Proteomes" id="UP001420932">
    <property type="component" value="Unassembled WGS sequence"/>
</dbReference>
<keyword evidence="3" id="KW-1185">Reference proteome</keyword>
<reference evidence="2 3" key="1">
    <citation type="submission" date="2024-01" db="EMBL/GenBank/DDBJ databases">
        <title>Genome assemblies of Stephania.</title>
        <authorList>
            <person name="Yang L."/>
        </authorList>
    </citation>
    <scope>NUCLEOTIDE SEQUENCE [LARGE SCALE GENOMIC DNA]</scope>
    <source>
        <strain evidence="2">YNDBR</strain>
        <tissue evidence="2">Leaf</tissue>
    </source>
</reference>
<dbReference type="AlphaFoldDB" id="A0AAP0LJ68"/>
<dbReference type="PANTHER" id="PTHR46328">
    <property type="entry name" value="FAR-RED IMPAIRED RESPONSIVE (FAR1) FAMILY PROTEIN-RELATED"/>
    <property type="match status" value="1"/>
</dbReference>
<comment type="caution">
    <text evidence="2">The sequence shown here is derived from an EMBL/GenBank/DDBJ whole genome shotgun (WGS) entry which is preliminary data.</text>
</comment>
<name>A0AAP0LJ68_9MAGN</name>
<evidence type="ECO:0000313" key="3">
    <source>
        <dbReference type="Proteomes" id="UP001420932"/>
    </source>
</evidence>
<sequence length="168" mass="18841">MKTIGRCWMISFLSFDLRSSLHGSAGNLNTFELEVVEVARAQQETTSWDSVIFDLNEPMEIIVELDHDDGLNAAYGSAEDSGNAASYVDDNDKVEGSNTTSAPAPKMGMVFDCLEDVKFFFKQYGKRIGFGIKVRSTDKRKDGWFESMFSSVLKNVIRHLRDYTKKGA</sequence>
<dbReference type="EMBL" id="JBBNAF010000001">
    <property type="protein sequence ID" value="KAK9169189.1"/>
    <property type="molecule type" value="Genomic_DNA"/>
</dbReference>
<evidence type="ECO:0000313" key="2">
    <source>
        <dbReference type="EMBL" id="KAK9169189.1"/>
    </source>
</evidence>
<organism evidence="2 3">
    <name type="scientific">Stephania yunnanensis</name>
    <dbReference type="NCBI Taxonomy" id="152371"/>
    <lineage>
        <taxon>Eukaryota</taxon>
        <taxon>Viridiplantae</taxon>
        <taxon>Streptophyta</taxon>
        <taxon>Embryophyta</taxon>
        <taxon>Tracheophyta</taxon>
        <taxon>Spermatophyta</taxon>
        <taxon>Magnoliopsida</taxon>
        <taxon>Ranunculales</taxon>
        <taxon>Menispermaceae</taxon>
        <taxon>Menispermoideae</taxon>
        <taxon>Cissampelideae</taxon>
        <taxon>Stephania</taxon>
    </lineage>
</organism>
<protein>
    <submittedName>
        <fullName evidence="2">Uncharacterized protein</fullName>
    </submittedName>
</protein>